<dbReference type="Gene3D" id="1.10.940.10">
    <property type="entry name" value="NusB-like"/>
    <property type="match status" value="1"/>
</dbReference>
<dbReference type="AlphaFoldDB" id="A0A381WM60"/>
<dbReference type="EMBL" id="UINC01012242">
    <property type="protein sequence ID" value="SVA53565.1"/>
    <property type="molecule type" value="Genomic_DNA"/>
</dbReference>
<feature type="non-terminal residue" evidence="1">
    <location>
        <position position="71"/>
    </location>
</feature>
<protein>
    <recommendedName>
        <fullName evidence="2">NusB/RsmB/TIM44 domain-containing protein</fullName>
    </recommendedName>
</protein>
<dbReference type="InterPro" id="IPR035926">
    <property type="entry name" value="NusB-like_sf"/>
</dbReference>
<reference evidence="1" key="1">
    <citation type="submission" date="2018-05" db="EMBL/GenBank/DDBJ databases">
        <authorList>
            <person name="Lanie J.A."/>
            <person name="Ng W.-L."/>
            <person name="Kazmierczak K.M."/>
            <person name="Andrzejewski T.M."/>
            <person name="Davidsen T.M."/>
            <person name="Wayne K.J."/>
            <person name="Tettelin H."/>
            <person name="Glass J.I."/>
            <person name="Rusch D."/>
            <person name="Podicherti R."/>
            <person name="Tsui H.-C.T."/>
            <person name="Winkler M.E."/>
        </authorList>
    </citation>
    <scope>NUCLEOTIDE SEQUENCE</scope>
</reference>
<evidence type="ECO:0000313" key="1">
    <source>
        <dbReference type="EMBL" id="SVA53565.1"/>
    </source>
</evidence>
<sequence>MINSKIHPRRIAREGVLQALYAQQFSEDEPTIVLNRIMALYPEKKKNTKFISSLFQCVLDHMDWANDLIKS</sequence>
<dbReference type="SUPFAM" id="SSF48013">
    <property type="entry name" value="NusB-like"/>
    <property type="match status" value="1"/>
</dbReference>
<evidence type="ECO:0008006" key="2">
    <source>
        <dbReference type="Google" id="ProtNLM"/>
    </source>
</evidence>
<proteinExistence type="predicted"/>
<organism evidence="1">
    <name type="scientific">marine metagenome</name>
    <dbReference type="NCBI Taxonomy" id="408172"/>
    <lineage>
        <taxon>unclassified sequences</taxon>
        <taxon>metagenomes</taxon>
        <taxon>ecological metagenomes</taxon>
    </lineage>
</organism>
<name>A0A381WM60_9ZZZZ</name>
<gene>
    <name evidence="1" type="ORF">METZ01_LOCUS106419</name>
</gene>
<accession>A0A381WM60</accession>